<name>A0AAW0ML38_9GOBI</name>
<sequence>MTTRSLCSGLDIQSEATQQMHFSRQDALVLSATASKPFRQYEIPLRLFFTASLACFLGYPSLRQPVSSVSLTTGPVVTELILYAVHSSPRRARFAAGPQSRIHRYRPAQQTRTYTPPYL</sequence>
<feature type="compositionally biased region" description="Polar residues" evidence="1">
    <location>
        <begin position="108"/>
        <end position="119"/>
    </location>
</feature>
<feature type="region of interest" description="Disordered" evidence="1">
    <location>
        <begin position="96"/>
        <end position="119"/>
    </location>
</feature>
<accession>A0AAW0ML38</accession>
<dbReference type="Proteomes" id="UP001460270">
    <property type="component" value="Unassembled WGS sequence"/>
</dbReference>
<dbReference type="EMBL" id="JBBPFD010000388">
    <property type="protein sequence ID" value="KAK7879028.1"/>
    <property type="molecule type" value="Genomic_DNA"/>
</dbReference>
<proteinExistence type="predicted"/>
<organism evidence="2 3">
    <name type="scientific">Mugilogobius chulae</name>
    <name type="common">yellowstripe goby</name>
    <dbReference type="NCBI Taxonomy" id="88201"/>
    <lineage>
        <taxon>Eukaryota</taxon>
        <taxon>Metazoa</taxon>
        <taxon>Chordata</taxon>
        <taxon>Craniata</taxon>
        <taxon>Vertebrata</taxon>
        <taxon>Euteleostomi</taxon>
        <taxon>Actinopterygii</taxon>
        <taxon>Neopterygii</taxon>
        <taxon>Teleostei</taxon>
        <taxon>Neoteleostei</taxon>
        <taxon>Acanthomorphata</taxon>
        <taxon>Gobiaria</taxon>
        <taxon>Gobiiformes</taxon>
        <taxon>Gobioidei</taxon>
        <taxon>Gobiidae</taxon>
        <taxon>Gobionellinae</taxon>
        <taxon>Mugilogobius</taxon>
    </lineage>
</organism>
<protein>
    <submittedName>
        <fullName evidence="2">Uncharacterized protein</fullName>
    </submittedName>
</protein>
<gene>
    <name evidence="2" type="ORF">WMY93_030781</name>
</gene>
<keyword evidence="3" id="KW-1185">Reference proteome</keyword>
<dbReference type="AlphaFoldDB" id="A0AAW0ML38"/>
<evidence type="ECO:0000313" key="3">
    <source>
        <dbReference type="Proteomes" id="UP001460270"/>
    </source>
</evidence>
<comment type="caution">
    <text evidence="2">The sequence shown here is derived from an EMBL/GenBank/DDBJ whole genome shotgun (WGS) entry which is preliminary data.</text>
</comment>
<evidence type="ECO:0000256" key="1">
    <source>
        <dbReference type="SAM" id="MobiDB-lite"/>
    </source>
</evidence>
<reference evidence="3" key="1">
    <citation type="submission" date="2024-04" db="EMBL/GenBank/DDBJ databases">
        <title>Salinicola lusitanus LLJ914,a marine bacterium isolated from the Okinawa Trough.</title>
        <authorList>
            <person name="Li J."/>
        </authorList>
    </citation>
    <scope>NUCLEOTIDE SEQUENCE [LARGE SCALE GENOMIC DNA]</scope>
</reference>
<evidence type="ECO:0000313" key="2">
    <source>
        <dbReference type="EMBL" id="KAK7879028.1"/>
    </source>
</evidence>